<comment type="caution">
    <text evidence="1">The sequence shown here is derived from an EMBL/GenBank/DDBJ whole genome shotgun (WGS) entry which is preliminary data.</text>
</comment>
<reference evidence="1 2" key="1">
    <citation type="submission" date="2017-12" db="EMBL/GenBank/DDBJ databases">
        <title>Phylogenetic diversity of female urinary microbiome.</title>
        <authorList>
            <person name="Thomas-White K."/>
            <person name="Wolfe A.J."/>
        </authorList>
    </citation>
    <scope>NUCLEOTIDE SEQUENCE [LARGE SCALE GENOMIC DNA]</scope>
    <source>
        <strain evidence="1 2">UMB0898</strain>
    </source>
</reference>
<evidence type="ECO:0000313" key="2">
    <source>
        <dbReference type="Proteomes" id="UP000234384"/>
    </source>
</evidence>
<protein>
    <submittedName>
        <fullName evidence="1">Uncharacterized protein</fullName>
    </submittedName>
</protein>
<dbReference type="Proteomes" id="UP000234384">
    <property type="component" value="Unassembled WGS sequence"/>
</dbReference>
<evidence type="ECO:0000313" key="1">
    <source>
        <dbReference type="EMBL" id="PKY90581.1"/>
    </source>
</evidence>
<proteinExistence type="predicted"/>
<dbReference type="RefSeq" id="WP_101953805.1">
    <property type="nucleotide sequence ID" value="NZ_PKHE01000002.1"/>
</dbReference>
<gene>
    <name evidence="1" type="ORF">CYJ57_01590</name>
</gene>
<dbReference type="AlphaFoldDB" id="A0A2I1K4L1"/>
<dbReference type="EMBL" id="PKHE01000002">
    <property type="protein sequence ID" value="PKY90581.1"/>
    <property type="molecule type" value="Genomic_DNA"/>
</dbReference>
<name>A0A2I1K4L1_9LACT</name>
<sequence length="341" mass="41118">MKEKFDQKKINTDDYFTIDDCLNWLSSNKYSNIGMEYTSRRIVKLINEFIEVENLPSESIEQELNESEYNAQIKMHDYIKSLESYLGDFKILINVTDENETYYTTDISIPPSQYAKTKAGVPRYLVNESFLRALDFYLEDFYFQNSSKIVFKKSKDIFPEIIDFDQEQLISYVDTFIQDLLNIIKMDMIESLDILRNQEMARLNITLDEYRLMMDSPNDQIIDQCYFLMNKSKDTPIISNSLFDKFKVTICNDINSNQNFENERENYSDRMNRFLRDYDKRYNSKADDKEYVLHNKEEFIMKLEKALKKREFRKYIEYFYIQSSKLRNKMNDEIKEQIENK</sequence>
<accession>A0A2I1K4L1</accession>
<organism evidence="1 2">
    <name type="scientific">Falseniella ignava</name>
    <dbReference type="NCBI Taxonomy" id="137730"/>
    <lineage>
        <taxon>Bacteria</taxon>
        <taxon>Bacillati</taxon>
        <taxon>Bacillota</taxon>
        <taxon>Bacilli</taxon>
        <taxon>Lactobacillales</taxon>
        <taxon>Aerococcaceae</taxon>
        <taxon>Falseniella</taxon>
    </lineage>
</organism>